<dbReference type="SMART" id="SM00353">
    <property type="entry name" value="HLH"/>
    <property type="match status" value="1"/>
</dbReference>
<feature type="compositionally biased region" description="Pro residues" evidence="1">
    <location>
        <begin position="161"/>
        <end position="176"/>
    </location>
</feature>
<reference evidence="3" key="1">
    <citation type="submission" date="2020-03" db="EMBL/GenBank/DDBJ databases">
        <title>Studies in the Genomics of Life Span.</title>
        <authorList>
            <person name="Glass D."/>
        </authorList>
    </citation>
    <scope>NUCLEOTIDE SEQUENCE</scope>
    <source>
        <strain evidence="3">SUZIE</strain>
        <tissue evidence="3">Muscle</tissue>
    </source>
</reference>
<dbReference type="AlphaFoldDB" id="A0AA41MDT3"/>
<evidence type="ECO:0000313" key="3">
    <source>
        <dbReference type="EMBL" id="MBZ3870008.1"/>
    </source>
</evidence>
<sequence>MKHLPVLEDGPWKTVCVKELNGLKKLKRKGKEPARRANGYKTFRLDLEAPEPRAAATHGLQDRTQRLQPVPVPNPVPAAVAPAVPPGGGADTGGERRGARAPEVSDARKRGFALGAVAPGLPTPPPPPPPPVPQGQAPGGPEAQPFREPGLRPRILLCAPPARPAPSAPPAPPAPSAPADSSVRPAPPTRPGESSYSSISHVIYNNHPDSSASPRKRPGEATAASSEIKALQQTRRLLANARERTRVHTISAAFEALRKQVSWRSSVEDQVRPLSRAVACALSGSVRAHTGRPNGLLVVMVRSPSNQEGRQHGRLRGCRQTCSWRAGVKPLIIGSSSAQKDEFTGGVDGWKVPCYSYGQKLSKLAILRIACNYILSLARLADLDYSADRSNLSFSECVQRCTRTLQAEGRAKKRKVLGVSGDPESRGLGDVGSPLRPQLTPPGKMEPRKPSRASSLSIQQREQLVGSGREKRAKGPLWEAEPSRRLPPPLLAPEVKDLYNENFKTFKKEIEEDLRRWKDLPCSWIGRIDIVKMAILPKVLYRFNAIPIKIPMMYLTEIEQAIMKFIWKNKKPRIAKAILSRKNETGGIAIPELQLYYKAIVTKTAWYWHQNRQVDQWYRIEDTDTNPNKYNFLILDKGAKNMQWRKDSLFNKWCWENWKSICNRMKLNPYLSPCTKLNSKWIKDLGIRPETLHLIEEKVGPELQHVGLGPDFLNRTPIAQEIKARINNWDRFKLKSFLSAKETISNAKKEPTEWEKIFANHTSDRALISRIYKELKKLYTKNANNPIDKWAKEMNRHFTEEDLQAINKHMEKCSTSLVIREMQIKTTLRFHLTPIRMAIIKNTSNNRCWRGCGEKGTLIHCWWGCKLVQPLWKAVWRLLRKLGMEPPFDPAIPLLGLYPKDLKSAYYRDTATSMFIAAQFTIARLWNQPRCPSIDEWIKKLWCIYI</sequence>
<feature type="domain" description="BHLH" evidence="2">
    <location>
        <begin position="234"/>
        <end position="377"/>
    </location>
</feature>
<dbReference type="Gene3D" id="4.10.280.10">
    <property type="entry name" value="Helix-loop-helix DNA-binding domain"/>
    <property type="match status" value="2"/>
</dbReference>
<dbReference type="Proteomes" id="UP001166674">
    <property type="component" value="Unassembled WGS sequence"/>
</dbReference>
<feature type="compositionally biased region" description="Low complexity" evidence="1">
    <location>
        <begin position="134"/>
        <end position="144"/>
    </location>
</feature>
<organism evidence="3 4">
    <name type="scientific">Sciurus carolinensis</name>
    <name type="common">Eastern gray squirrel</name>
    <dbReference type="NCBI Taxonomy" id="30640"/>
    <lineage>
        <taxon>Eukaryota</taxon>
        <taxon>Metazoa</taxon>
        <taxon>Chordata</taxon>
        <taxon>Craniata</taxon>
        <taxon>Vertebrata</taxon>
        <taxon>Euteleostomi</taxon>
        <taxon>Mammalia</taxon>
        <taxon>Eutheria</taxon>
        <taxon>Euarchontoglires</taxon>
        <taxon>Glires</taxon>
        <taxon>Rodentia</taxon>
        <taxon>Sciuromorpha</taxon>
        <taxon>Sciuridae</taxon>
        <taxon>Sciurinae</taxon>
        <taxon>Sciurini</taxon>
        <taxon>Sciurus</taxon>
    </lineage>
</organism>
<comment type="caution">
    <text evidence="3">The sequence shown here is derived from an EMBL/GenBank/DDBJ whole genome shotgun (WGS) entry which is preliminary data.</text>
</comment>
<dbReference type="PANTHER" id="PTHR19446">
    <property type="entry name" value="REVERSE TRANSCRIPTASES"/>
    <property type="match status" value="1"/>
</dbReference>
<accession>A0AA41MDT3</accession>
<dbReference type="PROSITE" id="PS50888">
    <property type="entry name" value="BHLH"/>
    <property type="match status" value="1"/>
</dbReference>
<proteinExistence type="predicted"/>
<evidence type="ECO:0000256" key="1">
    <source>
        <dbReference type="SAM" id="MobiDB-lite"/>
    </source>
</evidence>
<feature type="compositionally biased region" description="Polar residues" evidence="1">
    <location>
        <begin position="452"/>
        <end position="462"/>
    </location>
</feature>
<evidence type="ECO:0000259" key="2">
    <source>
        <dbReference type="PROSITE" id="PS50888"/>
    </source>
</evidence>
<dbReference type="InterPro" id="IPR011598">
    <property type="entry name" value="bHLH_dom"/>
</dbReference>
<keyword evidence="4" id="KW-1185">Reference proteome</keyword>
<feature type="compositionally biased region" description="Basic and acidic residues" evidence="1">
    <location>
        <begin position="93"/>
        <end position="109"/>
    </location>
</feature>
<dbReference type="InterPro" id="IPR036638">
    <property type="entry name" value="HLH_DNA-bd_sf"/>
</dbReference>
<feature type="region of interest" description="Disordered" evidence="1">
    <location>
        <begin position="28"/>
        <end position="227"/>
    </location>
</feature>
<gene>
    <name evidence="3" type="ORF">SUZIE_105790</name>
</gene>
<name>A0AA41MDT3_SCICA</name>
<dbReference type="SUPFAM" id="SSF47459">
    <property type="entry name" value="HLH, helix-loop-helix DNA-binding domain"/>
    <property type="match status" value="1"/>
</dbReference>
<feature type="compositionally biased region" description="Pro residues" evidence="1">
    <location>
        <begin position="121"/>
        <end position="133"/>
    </location>
</feature>
<protein>
    <submittedName>
        <fullName evidence="3">LINE-1 retrotransposable element ORF2 protein</fullName>
    </submittedName>
</protein>
<dbReference type="EMBL" id="JAATJV010143686">
    <property type="protein sequence ID" value="MBZ3870008.1"/>
    <property type="molecule type" value="Genomic_DNA"/>
</dbReference>
<feature type="region of interest" description="Disordered" evidence="1">
    <location>
        <begin position="412"/>
        <end position="485"/>
    </location>
</feature>
<dbReference type="Pfam" id="PF00010">
    <property type="entry name" value="HLH"/>
    <property type="match status" value="2"/>
</dbReference>
<dbReference type="GO" id="GO:0046983">
    <property type="term" value="F:protein dimerization activity"/>
    <property type="evidence" value="ECO:0007669"/>
    <property type="project" value="InterPro"/>
</dbReference>
<evidence type="ECO:0000313" key="4">
    <source>
        <dbReference type="Proteomes" id="UP001166674"/>
    </source>
</evidence>